<dbReference type="RefSeq" id="WP_240832291.1">
    <property type="nucleotide sequence ID" value="NZ_JAKWBL010000004.1"/>
</dbReference>
<dbReference type="EMBL" id="JAKWBL010000004">
    <property type="protein sequence ID" value="MCH5600290.1"/>
    <property type="molecule type" value="Genomic_DNA"/>
</dbReference>
<dbReference type="Proteomes" id="UP001202248">
    <property type="component" value="Unassembled WGS sequence"/>
</dbReference>
<protein>
    <submittedName>
        <fullName evidence="1">Uncharacterized protein</fullName>
    </submittedName>
</protein>
<proteinExistence type="predicted"/>
<gene>
    <name evidence="1" type="ORF">MKP09_21400</name>
</gene>
<evidence type="ECO:0000313" key="1">
    <source>
        <dbReference type="EMBL" id="MCH5600290.1"/>
    </source>
</evidence>
<sequence length="60" mass="6883">MTVTKRGTNQVMEFETVEHVQQPMIQKVVNYFLGDGENPCSGDIGVETLMLMDEFTSRNW</sequence>
<organism evidence="1 2">
    <name type="scientific">Niabella ginsengisoli</name>
    <dbReference type="NCBI Taxonomy" id="522298"/>
    <lineage>
        <taxon>Bacteria</taxon>
        <taxon>Pseudomonadati</taxon>
        <taxon>Bacteroidota</taxon>
        <taxon>Chitinophagia</taxon>
        <taxon>Chitinophagales</taxon>
        <taxon>Chitinophagaceae</taxon>
        <taxon>Niabella</taxon>
    </lineage>
</organism>
<accession>A0ABS9SPM5</accession>
<name>A0ABS9SPM5_9BACT</name>
<keyword evidence="2" id="KW-1185">Reference proteome</keyword>
<reference evidence="1 2" key="1">
    <citation type="submission" date="2022-02" db="EMBL/GenBank/DDBJ databases">
        <authorList>
            <person name="Min J."/>
        </authorList>
    </citation>
    <scope>NUCLEOTIDE SEQUENCE [LARGE SCALE GENOMIC DNA]</scope>
    <source>
        <strain evidence="1 2">GR10-1</strain>
    </source>
</reference>
<comment type="caution">
    <text evidence="1">The sequence shown here is derived from an EMBL/GenBank/DDBJ whole genome shotgun (WGS) entry which is preliminary data.</text>
</comment>
<evidence type="ECO:0000313" key="2">
    <source>
        <dbReference type="Proteomes" id="UP001202248"/>
    </source>
</evidence>